<evidence type="ECO:0000313" key="2">
    <source>
        <dbReference type="EMBL" id="KPM33748.1"/>
    </source>
</evidence>
<dbReference type="OrthoDB" id="1098521at2"/>
<name>A0A0N8H4M0_9FLAO</name>
<sequence length="151" mass="17709">MESHNNIEELLEKYFEATTTVAEEKKLRMYFEQDAVAAHLEQYRPMFNYFKQAKTVQYEQGNLRSEPIKPRRKLNFRWVSVAAAVVLSFGVYFGTDTYNNYQEQKQARLAYEQTKEALSLIAANFAKGTEKIAYLQEFEVAKQKVLNNENQ</sequence>
<evidence type="ECO:0000256" key="1">
    <source>
        <dbReference type="SAM" id="Phobius"/>
    </source>
</evidence>
<protein>
    <submittedName>
        <fullName evidence="2">Uncharacterized protein</fullName>
    </submittedName>
</protein>
<feature type="transmembrane region" description="Helical" evidence="1">
    <location>
        <begin position="74"/>
        <end position="94"/>
    </location>
</feature>
<keyword evidence="1" id="KW-0472">Membrane</keyword>
<keyword evidence="1" id="KW-0812">Transmembrane</keyword>
<dbReference type="STRING" id="1300341.I595_654"/>
<dbReference type="Proteomes" id="UP000050280">
    <property type="component" value="Unassembled WGS sequence"/>
</dbReference>
<evidence type="ECO:0000313" key="3">
    <source>
        <dbReference type="Proteomes" id="UP000050280"/>
    </source>
</evidence>
<dbReference type="AlphaFoldDB" id="A0A0N8H4M0"/>
<keyword evidence="3" id="KW-1185">Reference proteome</keyword>
<proteinExistence type="predicted"/>
<keyword evidence="1" id="KW-1133">Transmembrane helix</keyword>
<dbReference type="PATRIC" id="fig|1300341.3.peg.646"/>
<reference evidence="2 3" key="1">
    <citation type="submission" date="2015-09" db="EMBL/GenBank/DDBJ databases">
        <title>Genome sequence of the marine flavobacterium Croceitalea dokdonensis DOKDO 023 that contains proton- and sodium-pumping rhodopsins.</title>
        <authorList>
            <person name="Kwon S.-K."/>
            <person name="Lee H.K."/>
            <person name="Kwak M.-J."/>
            <person name="Kim J.F."/>
        </authorList>
    </citation>
    <scope>NUCLEOTIDE SEQUENCE [LARGE SCALE GENOMIC DNA]</scope>
    <source>
        <strain evidence="2 3">DOKDO 023</strain>
    </source>
</reference>
<comment type="caution">
    <text evidence="2">The sequence shown here is derived from an EMBL/GenBank/DDBJ whole genome shotgun (WGS) entry which is preliminary data.</text>
</comment>
<accession>A0A0N8H4M0</accession>
<gene>
    <name evidence="2" type="ORF">I595_654</name>
</gene>
<organism evidence="2 3">
    <name type="scientific">Croceitalea dokdonensis DOKDO 023</name>
    <dbReference type="NCBI Taxonomy" id="1300341"/>
    <lineage>
        <taxon>Bacteria</taxon>
        <taxon>Pseudomonadati</taxon>
        <taxon>Bacteroidota</taxon>
        <taxon>Flavobacteriia</taxon>
        <taxon>Flavobacteriales</taxon>
        <taxon>Flavobacteriaceae</taxon>
        <taxon>Croceitalea</taxon>
    </lineage>
</organism>
<dbReference type="RefSeq" id="WP_054557887.1">
    <property type="nucleotide sequence ID" value="NZ_LDJX01000001.1"/>
</dbReference>
<dbReference type="EMBL" id="LDJX01000001">
    <property type="protein sequence ID" value="KPM33748.1"/>
    <property type="molecule type" value="Genomic_DNA"/>
</dbReference>